<dbReference type="InterPro" id="IPR026444">
    <property type="entry name" value="Secre_tail"/>
</dbReference>
<dbReference type="GO" id="GO:0007166">
    <property type="term" value="P:cell surface receptor signaling pathway"/>
    <property type="evidence" value="ECO:0007669"/>
    <property type="project" value="TreeGrafter"/>
</dbReference>
<dbReference type="Gene3D" id="2.60.120.200">
    <property type="match status" value="3"/>
</dbReference>
<evidence type="ECO:0000256" key="2">
    <source>
        <dbReference type="ARBA" id="ARBA00023157"/>
    </source>
</evidence>
<dbReference type="GO" id="GO:0005615">
    <property type="term" value="C:extracellular space"/>
    <property type="evidence" value="ECO:0007669"/>
    <property type="project" value="TreeGrafter"/>
</dbReference>
<dbReference type="STRING" id="926562.Oweho_2792"/>
<dbReference type="SUPFAM" id="SSF49899">
    <property type="entry name" value="Concanavalin A-like lectins/glucanases"/>
    <property type="match status" value="3"/>
</dbReference>
<dbReference type="GO" id="GO:0006508">
    <property type="term" value="P:proteolysis"/>
    <property type="evidence" value="ECO:0007669"/>
    <property type="project" value="TreeGrafter"/>
</dbReference>
<dbReference type="Proteomes" id="UP000005631">
    <property type="component" value="Chromosome"/>
</dbReference>
<dbReference type="SUPFAM" id="SSF56300">
    <property type="entry name" value="Metallo-dependent phosphatases"/>
    <property type="match status" value="1"/>
</dbReference>
<dbReference type="InterPro" id="IPR013320">
    <property type="entry name" value="ConA-like_dom_sf"/>
</dbReference>
<feature type="domain" description="LamG-like jellyroll fold" evidence="4">
    <location>
        <begin position="44"/>
        <end position="202"/>
    </location>
</feature>
<evidence type="ECO:0000256" key="1">
    <source>
        <dbReference type="ARBA" id="ARBA00022729"/>
    </source>
</evidence>
<feature type="domain" description="LamG-like jellyroll fold" evidence="4">
    <location>
        <begin position="535"/>
        <end position="693"/>
    </location>
</feature>
<dbReference type="PANTHER" id="PTHR46130">
    <property type="entry name" value="LAMGL DOMAIN-CONTAINING PROTEIN"/>
    <property type="match status" value="1"/>
</dbReference>
<dbReference type="eggNOG" id="COG1409">
    <property type="taxonomic scope" value="Bacteria"/>
</dbReference>
<organism evidence="5 6">
    <name type="scientific">Owenweeksia hongkongensis (strain DSM 17368 / CIP 108786 / JCM 12287 / NRRL B-23963 / UST20020801)</name>
    <dbReference type="NCBI Taxonomy" id="926562"/>
    <lineage>
        <taxon>Bacteria</taxon>
        <taxon>Pseudomonadati</taxon>
        <taxon>Bacteroidota</taxon>
        <taxon>Flavobacteriia</taxon>
        <taxon>Flavobacteriales</taxon>
        <taxon>Owenweeksiaceae</taxon>
        <taxon>Owenweeksia</taxon>
    </lineage>
</organism>
<sequence>MRIFTFLMALVLASTLCFAQNGSLDFGSNNAYVSFGTNSNLGLAQITLEGWFKWSGHGTTASSGSGGVIAIPLITKGRGESDGNTRDLNYFFGIQSGTNFLCADFEEGTAGNSPGLNHPIIGNTAVTPNQWFHAAATYDGSVWKLYLNGNLQGSITINEPLQHLSIQHAALGAALNSAGSAAGHFEGLMDEVRIWSYVRSESQIWDAADSVITGPKAGLVALWSLDDATGTSVFDASGNVVTGTILGSGYSWSTEVAPYNATLVQSLDFANSGSYVTFGNNTTLGLSAFTLECWFQKTGTGSTAYSGTGGVTAYPLLSKGRAESDGNTKDLNYFFGIQSGTKYLCADFEESTTGGYPGLNHPVVGHTAILDNQWYHAAATYDGGTWKLYLNGVLEDSLVVNEPVQNNSIGHASLATALNSTGSSAGRFAGLMDEVRVWDYARTEQEIRADINEEIVGAQPNLVARWGMNNANGTTVIDSSGNGVDGTIVGAGYSLSNASAPFDLDFTPPDTSKALQLEGTDSYVTFGDTSALGLAQFTLEGWVKKEGSGVTTSSGSGGVSAAPLITKGVGEVDGSNRDLNYFFGIQSGTNVLCADFEEGAGGSSPGLNHPVVGQTALQDNQWYHVAATYDGATWSLYLNGQLDGTTTINQPVQNLSIQHAGLGTALNSTGTANGRFNGSMDEVRIWNYARSQAQILATANTELYGPQTGLVARWALNDIEGNVVADSSGNGLDGQLIGFGHNWLQAGAPFNVDTNFNIVPEITIADSATAVECVVDSIVLSVDVDDLNSKDELVVQFYGRPKKKNIDPFTLIGLPDTQFYTEQSRGGSNAIFKDQTSWVVANQEALNIVHTMQLGDCVQNGQNGGNDIEWKRADTSMSIMEDPITTHHHDGMSYTMCVGNHDQSPFGSATGSTDFYNQYFGVSRFAGRYYWGGNYGSNADNNYQLFSASGMDFIVISLEYDANPNISVLAWADSLLKANSNRQGIIVAHYLINTAGNFGSQGAATYNALKDNPNLFLMLSGHIAGEGLRADTYNGNTVYTILADYQSRSNGGDGWLRLMEIDPSTKSMHVKTYSPWLNKYETDANSQFTLTDLNIPGDVTPFTLMHTDSLAGNGIASYTWKNLPLDTTYQWYVAVSDGRDTVESSIYEFSTAPGSTQNESICEGDSILLGGAYQTEAGTYLDLLPTIDGCDSVVSTILTVDSSSVCDNVSGDSLVIVTEPGWMKSTVTNTAEAGSYPWTGVSSLPTVGTYILPAEIGQPYPWHSIDSVEGAHVFKSGNGVTFFRTTFTLTVNTGVMAQIRSFMDDGMEIYVNGQMLAREDDRDADNFRGAQHHLMLMADGNQSNGDNGDQAFDVVNNYRMDSMVHVGQNELVIALRNAPQTSDKGGFSFRMDLKTGVPSVQLLSQYIVSDAEWMKSTVTTPGGSSWNWPGVNNLPAANTFTEEVELGQPYHWYSTEEVPGSFAIKATENVTYYRRRFNITDSANISARLRSTFDENLMVFINDSLIAGHYQHGLQNRAMPAHDVDYPNGGIPINGNAGGDMFMQVENVDWNQILRKGDNYITVALQNRANEPGGFSLRLDLDQSGAPVIRKVDEANEHRNRVDKEALAFNLYPNPTTGKVYVELVKSPSDDNQVLVFDLNGKLLYQRTLINPETGLMDIDLKDYADGMYIIRIRSGGEMYLGKRVMKF</sequence>
<dbReference type="GO" id="GO:0004222">
    <property type="term" value="F:metalloendopeptidase activity"/>
    <property type="evidence" value="ECO:0007669"/>
    <property type="project" value="TreeGrafter"/>
</dbReference>
<accession>G8R086</accession>
<keyword evidence="1 3" id="KW-0732">Signal</keyword>
<evidence type="ECO:0000313" key="6">
    <source>
        <dbReference type="Proteomes" id="UP000005631"/>
    </source>
</evidence>
<protein>
    <recommendedName>
        <fullName evidence="4">LamG-like jellyroll fold domain-containing protein</fullName>
    </recommendedName>
</protein>
<dbReference type="Pfam" id="PF18962">
    <property type="entry name" value="Por_Secre_tail"/>
    <property type="match status" value="1"/>
</dbReference>
<dbReference type="SMART" id="SM00560">
    <property type="entry name" value="LamGL"/>
    <property type="match status" value="3"/>
</dbReference>
<name>G8R086_OWEHD</name>
<feature type="domain" description="LamG-like jellyroll fold" evidence="4">
    <location>
        <begin position="287"/>
        <end position="445"/>
    </location>
</feature>
<dbReference type="NCBIfam" id="TIGR04183">
    <property type="entry name" value="Por_Secre_tail"/>
    <property type="match status" value="1"/>
</dbReference>
<dbReference type="InterPro" id="IPR043543">
    <property type="entry name" value="PAPPA/PAPPA2"/>
</dbReference>
<dbReference type="EMBL" id="CP003156">
    <property type="protein sequence ID" value="AEV33752.1"/>
    <property type="molecule type" value="Genomic_DNA"/>
</dbReference>
<dbReference type="HOGENOM" id="CLU_241264_0_0_10"/>
<keyword evidence="2" id="KW-1015">Disulfide bond</keyword>
<feature type="signal peptide" evidence="3">
    <location>
        <begin position="1"/>
        <end position="19"/>
    </location>
</feature>
<dbReference type="RefSeq" id="WP_014203101.1">
    <property type="nucleotide sequence ID" value="NC_016599.1"/>
</dbReference>
<evidence type="ECO:0000313" key="5">
    <source>
        <dbReference type="EMBL" id="AEV33752.1"/>
    </source>
</evidence>
<dbReference type="PANTHER" id="PTHR46130:SF3">
    <property type="entry name" value="CHROMOSOME UNDETERMINED SCAFFOLD_33, WHOLE GENOME SHOTGUN SEQUENCE"/>
    <property type="match status" value="1"/>
</dbReference>
<evidence type="ECO:0000256" key="3">
    <source>
        <dbReference type="SAM" id="SignalP"/>
    </source>
</evidence>
<dbReference type="InterPro" id="IPR006558">
    <property type="entry name" value="LamG-like"/>
</dbReference>
<dbReference type="OrthoDB" id="9772095at2"/>
<dbReference type="KEGG" id="oho:Oweho_2792"/>
<reference evidence="5 6" key="1">
    <citation type="journal article" date="2012" name="Stand. Genomic Sci.">
        <title>Genome sequence of the orange-pigmented seawater bacterium Owenweeksia hongkongensis type strain (UST20020801(T)).</title>
        <authorList>
            <person name="Riedel T."/>
            <person name="Held B."/>
            <person name="Nolan M."/>
            <person name="Lucas S."/>
            <person name="Lapidus A."/>
            <person name="Tice H."/>
            <person name="Del Rio T.G."/>
            <person name="Cheng J.F."/>
            <person name="Han C."/>
            <person name="Tapia R."/>
            <person name="Goodwin L.A."/>
            <person name="Pitluck S."/>
            <person name="Liolios K."/>
            <person name="Mavromatis K."/>
            <person name="Pagani I."/>
            <person name="Ivanova N."/>
            <person name="Mikhailova N."/>
            <person name="Pati A."/>
            <person name="Chen A."/>
            <person name="Palaniappan K."/>
            <person name="Rohde M."/>
            <person name="Tindall B.J."/>
            <person name="Detter J.C."/>
            <person name="Goker M."/>
            <person name="Woyke T."/>
            <person name="Bristow J."/>
            <person name="Eisen J.A."/>
            <person name="Markowitz V."/>
            <person name="Hugenholtz P."/>
            <person name="Klenk H.P."/>
            <person name="Kyrpides N.C."/>
        </authorList>
    </citation>
    <scope>NUCLEOTIDE SEQUENCE</scope>
    <source>
        <strain evidence="6">DSM 17368 / JCM 12287 / NRRL B-23963</strain>
    </source>
</reference>
<dbReference type="Gene3D" id="2.60.120.260">
    <property type="entry name" value="Galactose-binding domain-like"/>
    <property type="match status" value="2"/>
</dbReference>
<dbReference type="GO" id="GO:0005975">
    <property type="term" value="P:carbohydrate metabolic process"/>
    <property type="evidence" value="ECO:0007669"/>
    <property type="project" value="UniProtKB-ARBA"/>
</dbReference>
<gene>
    <name evidence="5" type="ordered locus">Oweho_2792</name>
</gene>
<evidence type="ECO:0000259" key="4">
    <source>
        <dbReference type="SMART" id="SM00560"/>
    </source>
</evidence>
<feature type="chain" id="PRO_5003514476" description="LamG-like jellyroll fold domain-containing protein" evidence="3">
    <location>
        <begin position="20"/>
        <end position="1688"/>
    </location>
</feature>
<dbReference type="Pfam" id="PF13385">
    <property type="entry name" value="Laminin_G_3"/>
    <property type="match status" value="3"/>
</dbReference>
<dbReference type="InterPro" id="IPR029052">
    <property type="entry name" value="Metallo-depent_PP-like"/>
</dbReference>
<keyword evidence="6" id="KW-1185">Reference proteome</keyword>
<dbReference type="GO" id="GO:0004553">
    <property type="term" value="F:hydrolase activity, hydrolyzing O-glycosyl compounds"/>
    <property type="evidence" value="ECO:0007669"/>
    <property type="project" value="UniProtKB-ARBA"/>
</dbReference>
<proteinExistence type="predicted"/>